<dbReference type="Gene3D" id="3.40.50.300">
    <property type="entry name" value="P-loop containing nucleotide triphosphate hydrolases"/>
    <property type="match status" value="1"/>
</dbReference>
<organism evidence="1">
    <name type="scientific">Bradyrhizobium diazoefficiens</name>
    <dbReference type="NCBI Taxonomy" id="1355477"/>
    <lineage>
        <taxon>Bacteria</taxon>
        <taxon>Pseudomonadati</taxon>
        <taxon>Pseudomonadota</taxon>
        <taxon>Alphaproteobacteria</taxon>
        <taxon>Hyphomicrobiales</taxon>
        <taxon>Nitrobacteraceae</taxon>
        <taxon>Bradyrhizobium</taxon>
    </lineage>
</organism>
<accession>A0A809XJ98</accession>
<dbReference type="AlphaFoldDB" id="A0A809XJ98"/>
<dbReference type="EMBL" id="AP023092">
    <property type="protein sequence ID" value="BCE26973.1"/>
    <property type="molecule type" value="Genomic_DNA"/>
</dbReference>
<evidence type="ECO:0000313" key="1">
    <source>
        <dbReference type="EMBL" id="BCE26973.1"/>
    </source>
</evidence>
<dbReference type="SUPFAM" id="SSF52540">
    <property type="entry name" value="P-loop containing nucleoside triphosphate hydrolases"/>
    <property type="match status" value="1"/>
</dbReference>
<dbReference type="InterPro" id="IPR027417">
    <property type="entry name" value="P-loop_NTPase"/>
</dbReference>
<gene>
    <name evidence="1" type="ORF">XF2B_07420</name>
</gene>
<protein>
    <recommendedName>
        <fullName evidence="2">AAA+ ATPase domain-containing protein</fullName>
    </recommendedName>
</protein>
<reference evidence="1" key="1">
    <citation type="submission" date="2020-05" db="EMBL/GenBank/DDBJ databases">
        <title>Complete genome sequence of Bradyrhizobium diazoefficiens XF2 isolated from soybean nodule.</title>
        <authorList>
            <person name="Noda R."/>
            <person name="Kakizaki K."/>
            <person name="Minamisawa K."/>
        </authorList>
    </citation>
    <scope>NUCLEOTIDE SEQUENCE</scope>
    <source>
        <strain evidence="1">XF2</strain>
    </source>
</reference>
<proteinExistence type="predicted"/>
<sequence length="665" mass="72682">MAVYVSADRIREAITHLGSSRAKRTSLFDFLIVKRTLAIKRSDAVAIAESEPAFIEALNEVGLSGTDDRDRLYFNPFAVNEEGKTGYRPARYRSNGTNSTISGVPWQTVIELTSTKPRQASLKPGYLQHLSKLILAANDKPLPRLADFAVWYWRQQDVEPLIAGADSTNVRMQRLVDEVVARFQLSSDELEILFDEGIGEDDSTPVFVSEPPPVDQYLPQKTESAVPSHEALSEVSFDLIAALAAKNFVILTGPSGTGKSRAALKLAEALQRLQSDSLKGPLFAFIPVGPDWTTPKRLLGFRTPFGKERKLSGGEVSHESYEITDCVRLLLRASHPDAADVPHFLIFDEMNLSHVERYFAPFLSLMEASAIVDSEGELALIGSDDLKLISAVLDDVDPSTPEADAARTLLAQGKSLLFPANLFCIGTVNVDDTTYMFSPKVLDRSHVIELGSERPSSYLVPDRQRELGGDIAVSIADQVLRTAIGERESKSNAVTNASTMLDRLTAQGFSDEEISLIREQTIKTLDGCYDLLSPVGFAFGYRASKEVFAYVTAWLAISTASGADKSALMQRWYSGLDKAVSQKLLPKLHGNRRSLGESLSALAAFLAGADENSVPPAAYTLGSNSKIGITAEGRFPVADKFEESRRKLLSMNDRLNAVGYVSFVS</sequence>
<name>A0A809XJ98_9BRAD</name>
<evidence type="ECO:0008006" key="2">
    <source>
        <dbReference type="Google" id="ProtNLM"/>
    </source>
</evidence>